<accession>A0A4Y2E131</accession>
<dbReference type="AlphaFoldDB" id="A0A4Y2E131"/>
<protein>
    <submittedName>
        <fullName evidence="2">Uncharacterized protein</fullName>
    </submittedName>
</protein>
<evidence type="ECO:0000313" key="2">
    <source>
        <dbReference type="EMBL" id="GBM22039.1"/>
    </source>
</evidence>
<evidence type="ECO:0000313" key="3">
    <source>
        <dbReference type="Proteomes" id="UP000499080"/>
    </source>
</evidence>
<name>A0A4Y2E131_ARAVE</name>
<sequence length="70" mass="7958">REHFLSTIIEHLKYWSTATDPVIRAGGRRLEVTFSRQFQGQPKVRGEPKNAERSGAGEKALGRWSRLPPV</sequence>
<feature type="non-terminal residue" evidence="2">
    <location>
        <position position="1"/>
    </location>
</feature>
<gene>
    <name evidence="2" type="ORF">AVEN_242707-2_1</name>
</gene>
<feature type="compositionally biased region" description="Basic and acidic residues" evidence="1">
    <location>
        <begin position="44"/>
        <end position="56"/>
    </location>
</feature>
<dbReference type="Proteomes" id="UP000499080">
    <property type="component" value="Unassembled WGS sequence"/>
</dbReference>
<feature type="region of interest" description="Disordered" evidence="1">
    <location>
        <begin position="38"/>
        <end position="70"/>
    </location>
</feature>
<evidence type="ECO:0000256" key="1">
    <source>
        <dbReference type="SAM" id="MobiDB-lite"/>
    </source>
</evidence>
<comment type="caution">
    <text evidence="2">The sequence shown here is derived from an EMBL/GenBank/DDBJ whole genome shotgun (WGS) entry which is preliminary data.</text>
</comment>
<proteinExistence type="predicted"/>
<dbReference type="EMBL" id="BGPR01000472">
    <property type="protein sequence ID" value="GBM22039.1"/>
    <property type="molecule type" value="Genomic_DNA"/>
</dbReference>
<organism evidence="2 3">
    <name type="scientific">Araneus ventricosus</name>
    <name type="common">Orbweaver spider</name>
    <name type="synonym">Epeira ventricosa</name>
    <dbReference type="NCBI Taxonomy" id="182803"/>
    <lineage>
        <taxon>Eukaryota</taxon>
        <taxon>Metazoa</taxon>
        <taxon>Ecdysozoa</taxon>
        <taxon>Arthropoda</taxon>
        <taxon>Chelicerata</taxon>
        <taxon>Arachnida</taxon>
        <taxon>Araneae</taxon>
        <taxon>Araneomorphae</taxon>
        <taxon>Entelegynae</taxon>
        <taxon>Araneoidea</taxon>
        <taxon>Araneidae</taxon>
        <taxon>Araneus</taxon>
    </lineage>
</organism>
<keyword evidence="3" id="KW-1185">Reference proteome</keyword>
<reference evidence="2 3" key="1">
    <citation type="journal article" date="2019" name="Sci. Rep.">
        <title>Orb-weaving spider Araneus ventricosus genome elucidates the spidroin gene catalogue.</title>
        <authorList>
            <person name="Kono N."/>
            <person name="Nakamura H."/>
            <person name="Ohtoshi R."/>
            <person name="Moran D.A.P."/>
            <person name="Shinohara A."/>
            <person name="Yoshida Y."/>
            <person name="Fujiwara M."/>
            <person name="Mori M."/>
            <person name="Tomita M."/>
            <person name="Arakawa K."/>
        </authorList>
    </citation>
    <scope>NUCLEOTIDE SEQUENCE [LARGE SCALE GENOMIC DNA]</scope>
</reference>